<dbReference type="InterPro" id="IPR013762">
    <property type="entry name" value="Integrase-like_cat_sf"/>
</dbReference>
<dbReference type="GO" id="GO:0015074">
    <property type="term" value="P:DNA integration"/>
    <property type="evidence" value="ECO:0007669"/>
    <property type="project" value="UniProtKB-KW"/>
</dbReference>
<dbReference type="EMBL" id="CP054020">
    <property type="protein sequence ID" value="QKI88540.1"/>
    <property type="molecule type" value="Genomic_DNA"/>
</dbReference>
<evidence type="ECO:0000259" key="7">
    <source>
        <dbReference type="PROSITE" id="PS51900"/>
    </source>
</evidence>
<name>A0A7D4SHN9_9GAMM</name>
<dbReference type="PROSITE" id="PS51898">
    <property type="entry name" value="TYR_RECOMBINASE"/>
    <property type="match status" value="1"/>
</dbReference>
<dbReference type="Pfam" id="PF00589">
    <property type="entry name" value="Phage_integrase"/>
    <property type="match status" value="1"/>
</dbReference>
<dbReference type="PANTHER" id="PTHR30629">
    <property type="entry name" value="PROPHAGE INTEGRASE"/>
    <property type="match status" value="1"/>
</dbReference>
<dbReference type="SUPFAM" id="SSF56349">
    <property type="entry name" value="DNA breaking-rejoining enzymes"/>
    <property type="match status" value="1"/>
</dbReference>
<dbReference type="Gene3D" id="3.30.160.390">
    <property type="entry name" value="Integrase, DNA-binding domain"/>
    <property type="match status" value="1"/>
</dbReference>
<reference evidence="8 9" key="1">
    <citation type="submission" date="2020-05" db="EMBL/GenBank/DDBJ databases">
        <title>Thiomicrorhabdus sediminis sp.nov. and Thiomicrorhabdus xiamenensis sp.nov., novel sulfur-oxidizing bacteria isolated from coastal sediment.</title>
        <authorList>
            <person name="Liu X."/>
        </authorList>
    </citation>
    <scope>NUCLEOTIDE SEQUENCE [LARGE SCALE GENOMIC DNA]</scope>
    <source>
        <strain evidence="8 9">G2</strain>
    </source>
</reference>
<keyword evidence="4" id="KW-0233">DNA recombination</keyword>
<evidence type="ECO:0000256" key="4">
    <source>
        <dbReference type="ARBA" id="ARBA00023172"/>
    </source>
</evidence>
<keyword evidence="9" id="KW-1185">Reference proteome</keyword>
<dbReference type="RefSeq" id="WP_173284138.1">
    <property type="nucleotide sequence ID" value="NZ_CP054020.1"/>
</dbReference>
<sequence length="436" mass="50317">MAEKNEFPFTVEELDSISKKGTYYDSHKKANGLYLRIKNKGGAKSFKVGGRINGKQIEVSLGTYPKTTIEQARKKARAAQDDFAEGINPNQKKKFQRTKQATLAEMLELYLQMKALKPRTVRGYRSSFRLVLSPLANTPITEIDYSKILKIHKDYAKRSQAEADRAMRLLRAIFNMAMDEIRDLNGNPLILENPVKKLSKNKQFTRLERKTRKLEDDQIKPFLDTFEELATDSRPFYQIGADLALVLFYHGTRITETASMKWEQVEIKYKRFYLTETKNGRRLWLPMTSESEKVFKRRKKLSTRSQFVFPSATNNEKHISDIKKPLRHLLEQTGVEITAHDLRRTFLSTGARLGFNDHLLKQLANHALSNDVTAGYIIQNADELREPSQRITNTYLEKAGRTITDTDSKLNELVKNLSDAEKQHLIMRLLNQNKAV</sequence>
<accession>A0A7D4SHN9</accession>
<evidence type="ECO:0000259" key="6">
    <source>
        <dbReference type="PROSITE" id="PS51898"/>
    </source>
</evidence>
<feature type="domain" description="Core-binding (CB)" evidence="7">
    <location>
        <begin position="101"/>
        <end position="178"/>
    </location>
</feature>
<dbReference type="InterPro" id="IPR044068">
    <property type="entry name" value="CB"/>
</dbReference>
<dbReference type="KEGG" id="txa:HQN79_02595"/>
<dbReference type="InterPro" id="IPR011010">
    <property type="entry name" value="DNA_brk_join_enz"/>
</dbReference>
<keyword evidence="2" id="KW-0229">DNA integration</keyword>
<gene>
    <name evidence="8" type="ORF">HQN79_02595</name>
</gene>
<dbReference type="InterPro" id="IPR010998">
    <property type="entry name" value="Integrase_recombinase_N"/>
</dbReference>
<dbReference type="PANTHER" id="PTHR30629:SF2">
    <property type="entry name" value="PROPHAGE INTEGRASE INTS-RELATED"/>
    <property type="match status" value="1"/>
</dbReference>
<keyword evidence="3 5" id="KW-0238">DNA-binding</keyword>
<dbReference type="Gene3D" id="1.10.150.130">
    <property type="match status" value="1"/>
</dbReference>
<dbReference type="InterPro" id="IPR038488">
    <property type="entry name" value="Integrase_DNA-bd_sf"/>
</dbReference>
<evidence type="ECO:0000256" key="3">
    <source>
        <dbReference type="ARBA" id="ARBA00023125"/>
    </source>
</evidence>
<proteinExistence type="inferred from homology"/>
<organism evidence="8 9">
    <name type="scientific">Thiomicrorhabdus xiamenensis</name>
    <dbReference type="NCBI Taxonomy" id="2739063"/>
    <lineage>
        <taxon>Bacteria</taxon>
        <taxon>Pseudomonadati</taxon>
        <taxon>Pseudomonadota</taxon>
        <taxon>Gammaproteobacteria</taxon>
        <taxon>Thiotrichales</taxon>
        <taxon>Piscirickettsiaceae</taxon>
        <taxon>Thiomicrorhabdus</taxon>
    </lineage>
</organism>
<dbReference type="GO" id="GO:0003677">
    <property type="term" value="F:DNA binding"/>
    <property type="evidence" value="ECO:0007669"/>
    <property type="project" value="UniProtKB-UniRule"/>
</dbReference>
<dbReference type="AlphaFoldDB" id="A0A7D4SHN9"/>
<comment type="similarity">
    <text evidence="1">Belongs to the 'phage' integrase family.</text>
</comment>
<dbReference type="PROSITE" id="PS51900">
    <property type="entry name" value="CB"/>
    <property type="match status" value="1"/>
</dbReference>
<dbReference type="Pfam" id="PF13356">
    <property type="entry name" value="Arm-DNA-bind_3"/>
    <property type="match status" value="1"/>
</dbReference>
<dbReference type="InterPro" id="IPR002104">
    <property type="entry name" value="Integrase_catalytic"/>
</dbReference>
<dbReference type="Gene3D" id="1.10.443.10">
    <property type="entry name" value="Intergrase catalytic core"/>
    <property type="match status" value="1"/>
</dbReference>
<evidence type="ECO:0000256" key="1">
    <source>
        <dbReference type="ARBA" id="ARBA00008857"/>
    </source>
</evidence>
<dbReference type="GO" id="GO:0006310">
    <property type="term" value="P:DNA recombination"/>
    <property type="evidence" value="ECO:0007669"/>
    <property type="project" value="UniProtKB-KW"/>
</dbReference>
<evidence type="ECO:0000256" key="2">
    <source>
        <dbReference type="ARBA" id="ARBA00022908"/>
    </source>
</evidence>
<evidence type="ECO:0000313" key="9">
    <source>
        <dbReference type="Proteomes" id="UP000504724"/>
    </source>
</evidence>
<protein>
    <submittedName>
        <fullName evidence="8">Tyrosine-type recombinase/integrase</fullName>
    </submittedName>
</protein>
<evidence type="ECO:0000313" key="8">
    <source>
        <dbReference type="EMBL" id="QKI88540.1"/>
    </source>
</evidence>
<feature type="domain" description="Tyr recombinase" evidence="6">
    <location>
        <begin position="209"/>
        <end position="389"/>
    </location>
</feature>
<dbReference type="Proteomes" id="UP000504724">
    <property type="component" value="Chromosome"/>
</dbReference>
<dbReference type="InterPro" id="IPR050808">
    <property type="entry name" value="Phage_Integrase"/>
</dbReference>
<evidence type="ECO:0000256" key="5">
    <source>
        <dbReference type="PROSITE-ProRule" id="PRU01248"/>
    </source>
</evidence>
<dbReference type="InterPro" id="IPR025166">
    <property type="entry name" value="Integrase_DNA_bind_dom"/>
</dbReference>